<dbReference type="PIRSF" id="PIRSF002070">
    <property type="entry name" value="SSB"/>
    <property type="match status" value="1"/>
</dbReference>
<reference evidence="5 6" key="1">
    <citation type="submission" date="2018-08" db="EMBL/GenBank/DDBJ databases">
        <title>A genome reference for cultivated species of the human gut microbiota.</title>
        <authorList>
            <person name="Zou Y."/>
            <person name="Xue W."/>
            <person name="Luo G."/>
        </authorList>
    </citation>
    <scope>NUCLEOTIDE SEQUENCE [LARGE SCALE GENOMIC DNA]</scope>
    <source>
        <strain evidence="5 6">AF42-9</strain>
    </source>
</reference>
<dbReference type="GO" id="GO:0003697">
    <property type="term" value="F:single-stranded DNA binding"/>
    <property type="evidence" value="ECO:0007669"/>
    <property type="project" value="UniProtKB-UniRule"/>
</dbReference>
<evidence type="ECO:0000313" key="5">
    <source>
        <dbReference type="EMBL" id="RHK51607.1"/>
    </source>
</evidence>
<dbReference type="PANTHER" id="PTHR10302">
    <property type="entry name" value="SINGLE-STRANDED DNA-BINDING PROTEIN"/>
    <property type="match status" value="1"/>
</dbReference>
<dbReference type="PROSITE" id="PS50935">
    <property type="entry name" value="SSB"/>
    <property type="match status" value="1"/>
</dbReference>
<accession>A0A3R6I2S0</accession>
<keyword evidence="1 2" id="KW-0238">DNA-binding</keyword>
<dbReference type="InterPro" id="IPR000424">
    <property type="entry name" value="Primosome_PriB/ssb"/>
</dbReference>
<comment type="caution">
    <text evidence="2">Lacks conserved residue(s) required for the propagation of feature annotation.</text>
</comment>
<dbReference type="HAMAP" id="MF_00984">
    <property type="entry name" value="SSB"/>
    <property type="match status" value="1"/>
</dbReference>
<comment type="subunit">
    <text evidence="2">Homotetramer.</text>
</comment>
<dbReference type="OrthoDB" id="9809878at2"/>
<proteinExistence type="inferred from homology"/>
<evidence type="ECO:0000256" key="4">
    <source>
        <dbReference type="SAM" id="MobiDB-lite"/>
    </source>
</evidence>
<dbReference type="InterPro" id="IPR012340">
    <property type="entry name" value="NA-bd_OB-fold"/>
</dbReference>
<dbReference type="NCBIfam" id="TIGR00621">
    <property type="entry name" value="ssb"/>
    <property type="match status" value="1"/>
</dbReference>
<organism evidence="5 6">
    <name type="scientific">Leyella stercorea</name>
    <dbReference type="NCBI Taxonomy" id="363265"/>
    <lineage>
        <taxon>Bacteria</taxon>
        <taxon>Pseudomonadati</taxon>
        <taxon>Bacteroidota</taxon>
        <taxon>Bacteroidia</taxon>
        <taxon>Bacteroidales</taxon>
        <taxon>Prevotellaceae</taxon>
        <taxon>Leyella</taxon>
    </lineage>
</organism>
<name>A0A3R6I2S0_9BACT</name>
<keyword evidence="6" id="KW-1185">Reference proteome</keyword>
<dbReference type="GO" id="GO:0009295">
    <property type="term" value="C:nucleoid"/>
    <property type="evidence" value="ECO:0007669"/>
    <property type="project" value="TreeGrafter"/>
</dbReference>
<dbReference type="AlphaFoldDB" id="A0A3R6I2S0"/>
<dbReference type="Pfam" id="PF00436">
    <property type="entry name" value="SSB"/>
    <property type="match status" value="1"/>
</dbReference>
<feature type="region of interest" description="Disordered" evidence="4">
    <location>
        <begin position="106"/>
        <end position="140"/>
    </location>
</feature>
<evidence type="ECO:0000313" key="6">
    <source>
        <dbReference type="Proteomes" id="UP000286598"/>
    </source>
</evidence>
<dbReference type="CDD" id="cd04496">
    <property type="entry name" value="SSB_OBF"/>
    <property type="match status" value="1"/>
</dbReference>
<dbReference type="RefSeq" id="WP_007903075.1">
    <property type="nucleotide sequence ID" value="NZ_CAJLAM010000028.1"/>
</dbReference>
<evidence type="ECO:0000256" key="2">
    <source>
        <dbReference type="HAMAP-Rule" id="MF_00984"/>
    </source>
</evidence>
<dbReference type="GeneID" id="78338225"/>
<dbReference type="SUPFAM" id="SSF50249">
    <property type="entry name" value="Nucleic acid-binding proteins"/>
    <property type="match status" value="1"/>
</dbReference>
<dbReference type="PANTHER" id="PTHR10302:SF27">
    <property type="entry name" value="SINGLE-STRANDED DNA-BINDING PROTEIN"/>
    <property type="match status" value="1"/>
</dbReference>
<evidence type="ECO:0000256" key="3">
    <source>
        <dbReference type="PIRNR" id="PIRNR002070"/>
    </source>
</evidence>
<evidence type="ECO:0000256" key="1">
    <source>
        <dbReference type="ARBA" id="ARBA00023125"/>
    </source>
</evidence>
<dbReference type="InterPro" id="IPR011344">
    <property type="entry name" value="ssDNA-bd"/>
</dbReference>
<sequence length="140" mass="16066">MNKVMLIGNVGKDPDVKYYDADQAVAQFPLATTERGYQLQNGTRVPDRTDWHNIVMWGNLAKIAERYVHKGDRLYVEGKIRYRYYDDKKGQRRFITEVYADNMELLTPRPTTNSATETATTTSSSNTTMATSDDEDKLPF</sequence>
<dbReference type="Proteomes" id="UP000286598">
    <property type="component" value="Unassembled WGS sequence"/>
</dbReference>
<comment type="caution">
    <text evidence="5">The sequence shown here is derived from an EMBL/GenBank/DDBJ whole genome shotgun (WGS) entry which is preliminary data.</text>
</comment>
<dbReference type="Gene3D" id="2.40.50.140">
    <property type="entry name" value="Nucleic acid-binding proteins"/>
    <property type="match status" value="1"/>
</dbReference>
<dbReference type="GO" id="GO:0006260">
    <property type="term" value="P:DNA replication"/>
    <property type="evidence" value="ECO:0007669"/>
    <property type="project" value="InterPro"/>
</dbReference>
<dbReference type="EMBL" id="QRNO01000014">
    <property type="protein sequence ID" value="RHK51607.1"/>
    <property type="molecule type" value="Genomic_DNA"/>
</dbReference>
<gene>
    <name evidence="5" type="primary">ssb</name>
    <name evidence="5" type="ORF">DW060_04240</name>
</gene>
<feature type="compositionally biased region" description="Low complexity" evidence="4">
    <location>
        <begin position="111"/>
        <end position="131"/>
    </location>
</feature>
<protein>
    <recommendedName>
        <fullName evidence="2 3">Single-stranded DNA-binding protein</fullName>
        <shortName evidence="2">SSB</shortName>
    </recommendedName>
</protein>